<dbReference type="GO" id="GO:0006355">
    <property type="term" value="P:regulation of DNA-templated transcription"/>
    <property type="evidence" value="ECO:0007669"/>
    <property type="project" value="InterPro"/>
</dbReference>
<protein>
    <submittedName>
        <fullName evidence="1">Uncharacterized protein</fullName>
    </submittedName>
</protein>
<proteinExistence type="predicted"/>
<keyword evidence="2" id="KW-1185">Reference proteome</keyword>
<organism evidence="1 2">
    <name type="scientific">Rozella allomycis (strain CSF55)</name>
    <dbReference type="NCBI Taxonomy" id="988480"/>
    <lineage>
        <taxon>Eukaryota</taxon>
        <taxon>Fungi</taxon>
        <taxon>Fungi incertae sedis</taxon>
        <taxon>Cryptomycota</taxon>
        <taxon>Cryptomycota incertae sedis</taxon>
        <taxon>Rozella</taxon>
    </lineage>
</organism>
<reference evidence="1 2" key="1">
    <citation type="journal article" date="2013" name="Curr. Biol.">
        <title>Shared signatures of parasitism and phylogenomics unite Cryptomycota and microsporidia.</title>
        <authorList>
            <person name="James T.Y."/>
            <person name="Pelin A."/>
            <person name="Bonen L."/>
            <person name="Ahrendt S."/>
            <person name="Sain D."/>
            <person name="Corradi N."/>
            <person name="Stajich J.E."/>
        </authorList>
    </citation>
    <scope>NUCLEOTIDE SEQUENCE [LARGE SCALE GENOMIC DNA]</scope>
    <source>
        <strain evidence="1 2">CSF55</strain>
    </source>
</reference>
<name>A0A075B2W6_ROZAC</name>
<dbReference type="Pfam" id="PF07818">
    <property type="entry name" value="HCNGP"/>
    <property type="match status" value="1"/>
</dbReference>
<dbReference type="InterPro" id="IPR012479">
    <property type="entry name" value="SAP30BP"/>
</dbReference>
<dbReference type="AlphaFoldDB" id="A0A075B2W6"/>
<evidence type="ECO:0000313" key="2">
    <source>
        <dbReference type="Proteomes" id="UP000030755"/>
    </source>
</evidence>
<accession>A0A075B2W6</accession>
<dbReference type="PANTHER" id="PTHR13464">
    <property type="entry name" value="TRANSCRIPTIONAL REGULATOR PROTEIN HCNGP"/>
    <property type="match status" value="1"/>
</dbReference>
<dbReference type="PANTHER" id="PTHR13464:SF0">
    <property type="entry name" value="SAP30-BINDING PROTEIN"/>
    <property type="match status" value="1"/>
</dbReference>
<dbReference type="Proteomes" id="UP000030755">
    <property type="component" value="Unassembled WGS sequence"/>
</dbReference>
<sequence>MSDYYPFLTNPDSVIIPKSTNKASDALQHKFAHWYHLKTTSGLSFNEKLFANKSFKNPKLHEKLLDFLGVDQHGSNKSYLSAKDLPPFYNYKELVKMHQVYTEEKQKMIATDRSRNDKSQIPQIPFECVNRQVILISIVGDQMV</sequence>
<dbReference type="HOGENOM" id="CLU_1797554_0_0_1"/>
<dbReference type="EMBL" id="KE560384">
    <property type="protein sequence ID" value="EPZ36948.1"/>
    <property type="molecule type" value="Genomic_DNA"/>
</dbReference>
<dbReference type="OrthoDB" id="1714508at2759"/>
<gene>
    <name evidence="1" type="ORF">O9G_001393</name>
</gene>
<evidence type="ECO:0000313" key="1">
    <source>
        <dbReference type="EMBL" id="EPZ36948.1"/>
    </source>
</evidence>
<dbReference type="GO" id="GO:0005634">
    <property type="term" value="C:nucleus"/>
    <property type="evidence" value="ECO:0007669"/>
    <property type="project" value="TreeGrafter"/>
</dbReference>